<dbReference type="EMBL" id="JAUTXT010000009">
    <property type="protein sequence ID" value="KAK3676616.1"/>
    <property type="molecule type" value="Genomic_DNA"/>
</dbReference>
<name>A0AAE0WRD2_9PEZI</name>
<protein>
    <submittedName>
        <fullName evidence="1">Uncharacterized protein</fullName>
    </submittedName>
</protein>
<dbReference type="Proteomes" id="UP001274830">
    <property type="component" value="Unassembled WGS sequence"/>
</dbReference>
<keyword evidence="2" id="KW-1185">Reference proteome</keyword>
<comment type="caution">
    <text evidence="1">The sequence shown here is derived from an EMBL/GenBank/DDBJ whole genome shotgun (WGS) entry which is preliminary data.</text>
</comment>
<gene>
    <name evidence="1" type="ORF">LTR78_003390</name>
</gene>
<evidence type="ECO:0000313" key="2">
    <source>
        <dbReference type="Proteomes" id="UP001274830"/>
    </source>
</evidence>
<proteinExistence type="predicted"/>
<organism evidence="1 2">
    <name type="scientific">Recurvomyces mirabilis</name>
    <dbReference type="NCBI Taxonomy" id="574656"/>
    <lineage>
        <taxon>Eukaryota</taxon>
        <taxon>Fungi</taxon>
        <taxon>Dikarya</taxon>
        <taxon>Ascomycota</taxon>
        <taxon>Pezizomycotina</taxon>
        <taxon>Dothideomycetes</taxon>
        <taxon>Dothideomycetidae</taxon>
        <taxon>Mycosphaerellales</taxon>
        <taxon>Teratosphaeriaceae</taxon>
        <taxon>Recurvomyces</taxon>
    </lineage>
</organism>
<sequence>MLALVAVSSVAALPAARKSNDLWYLDPLEKSHQAKSAMQQFLAPVVPKKDWSEHRDIVIRPPPHLPPPMNEEVEDKPAYVISEFVELFPLDDI</sequence>
<dbReference type="AlphaFoldDB" id="A0AAE0WRD2"/>
<reference evidence="1" key="1">
    <citation type="submission" date="2023-07" db="EMBL/GenBank/DDBJ databases">
        <title>Black Yeasts Isolated from many extreme environments.</title>
        <authorList>
            <person name="Coleine C."/>
            <person name="Stajich J.E."/>
            <person name="Selbmann L."/>
        </authorList>
    </citation>
    <scope>NUCLEOTIDE SEQUENCE</scope>
    <source>
        <strain evidence="1">CCFEE 5485</strain>
    </source>
</reference>
<accession>A0AAE0WRD2</accession>
<evidence type="ECO:0000313" key="1">
    <source>
        <dbReference type="EMBL" id="KAK3676616.1"/>
    </source>
</evidence>